<name>A0A2W5K344_ANCNO</name>
<keyword evidence="6 9" id="KW-0472">Membrane</keyword>
<evidence type="ECO:0000256" key="5">
    <source>
        <dbReference type="ARBA" id="ARBA00022989"/>
    </source>
</evidence>
<evidence type="ECO:0000256" key="1">
    <source>
        <dbReference type="ARBA" id="ARBA00004651"/>
    </source>
</evidence>
<gene>
    <name evidence="10" type="ORF">DI565_19985</name>
</gene>
<dbReference type="InterPro" id="IPR045324">
    <property type="entry name" value="Small_multidrug_res"/>
</dbReference>
<dbReference type="PANTHER" id="PTHR30561">
    <property type="entry name" value="SMR FAMILY PROTON-DEPENDENT DRUG EFFLUX TRANSPORTER SUGE"/>
    <property type="match status" value="1"/>
</dbReference>
<keyword evidence="5 9" id="KW-1133">Transmembrane helix</keyword>
<feature type="transmembrane region" description="Helical" evidence="9">
    <location>
        <begin position="38"/>
        <end position="59"/>
    </location>
</feature>
<evidence type="ECO:0000256" key="2">
    <source>
        <dbReference type="ARBA" id="ARBA00022448"/>
    </source>
</evidence>
<keyword evidence="2" id="KW-0813">Transport</keyword>
<feature type="transmembrane region" description="Helical" evidence="9">
    <location>
        <begin position="92"/>
        <end position="113"/>
    </location>
</feature>
<evidence type="ECO:0000313" key="10">
    <source>
        <dbReference type="EMBL" id="PZQ10399.1"/>
    </source>
</evidence>
<evidence type="ECO:0000256" key="6">
    <source>
        <dbReference type="ARBA" id="ARBA00023136"/>
    </source>
</evidence>
<evidence type="ECO:0000256" key="9">
    <source>
        <dbReference type="SAM" id="Phobius"/>
    </source>
</evidence>
<sequence length="138" mass="14825">MTIRRLFYPRRPTHAPWDDPRAQPWFRGRPRGKRRMSWAYLAISVALQIAGVTALKASYGFTSRGAALTGVLTVGASLALLALAIRDVPVSLALAIWACVSAVSIVLISIVFFREPAKPLNLVGTALVLLGCIGLALA</sequence>
<dbReference type="Pfam" id="PF00893">
    <property type="entry name" value="Multi_Drug_Res"/>
    <property type="match status" value="1"/>
</dbReference>
<dbReference type="InterPro" id="IPR000390">
    <property type="entry name" value="Small_drug/metabolite_transptr"/>
</dbReference>
<protein>
    <submittedName>
        <fullName evidence="10">QacE family quaternary ammonium compound efflux SMR transporter</fullName>
    </submittedName>
</protein>
<feature type="transmembrane region" description="Helical" evidence="9">
    <location>
        <begin position="65"/>
        <end position="85"/>
    </location>
</feature>
<evidence type="ECO:0000256" key="4">
    <source>
        <dbReference type="ARBA" id="ARBA00022692"/>
    </source>
</evidence>
<dbReference type="Proteomes" id="UP000249577">
    <property type="component" value="Unassembled WGS sequence"/>
</dbReference>
<dbReference type="GO" id="GO:0022857">
    <property type="term" value="F:transmembrane transporter activity"/>
    <property type="evidence" value="ECO:0007669"/>
    <property type="project" value="InterPro"/>
</dbReference>
<accession>A0A2W5K344</accession>
<dbReference type="AlphaFoldDB" id="A0A2W5K344"/>
<dbReference type="SUPFAM" id="SSF103481">
    <property type="entry name" value="Multidrug resistance efflux transporter EmrE"/>
    <property type="match status" value="1"/>
</dbReference>
<feature type="transmembrane region" description="Helical" evidence="9">
    <location>
        <begin position="119"/>
        <end position="137"/>
    </location>
</feature>
<comment type="subcellular location">
    <subcellularLocation>
        <location evidence="1 8">Cell membrane</location>
        <topology evidence="1 8">Multi-pass membrane protein</topology>
    </subcellularLocation>
</comment>
<reference evidence="10 11" key="1">
    <citation type="submission" date="2017-08" db="EMBL/GenBank/DDBJ databases">
        <title>Infants hospitalized years apart are colonized by the same room-sourced microbial strains.</title>
        <authorList>
            <person name="Brooks B."/>
            <person name="Olm M.R."/>
            <person name="Firek B.A."/>
            <person name="Baker R."/>
            <person name="Thomas B.C."/>
            <person name="Morowitz M.J."/>
            <person name="Banfield J.F."/>
        </authorList>
    </citation>
    <scope>NUCLEOTIDE SEQUENCE [LARGE SCALE GENOMIC DNA]</scope>
    <source>
        <strain evidence="10">S2_005_003_R2_43</strain>
    </source>
</reference>
<evidence type="ECO:0000256" key="3">
    <source>
        <dbReference type="ARBA" id="ARBA00022475"/>
    </source>
</evidence>
<keyword evidence="4 8" id="KW-0812">Transmembrane</keyword>
<dbReference type="EMBL" id="QFPN01000016">
    <property type="protein sequence ID" value="PZQ10399.1"/>
    <property type="molecule type" value="Genomic_DNA"/>
</dbReference>
<organism evidence="10 11">
    <name type="scientific">Ancylobacter novellus</name>
    <name type="common">Thiobacillus novellus</name>
    <dbReference type="NCBI Taxonomy" id="921"/>
    <lineage>
        <taxon>Bacteria</taxon>
        <taxon>Pseudomonadati</taxon>
        <taxon>Pseudomonadota</taxon>
        <taxon>Alphaproteobacteria</taxon>
        <taxon>Hyphomicrobiales</taxon>
        <taxon>Xanthobacteraceae</taxon>
        <taxon>Ancylobacter</taxon>
    </lineage>
</organism>
<dbReference type="InterPro" id="IPR037185">
    <property type="entry name" value="EmrE-like"/>
</dbReference>
<dbReference type="Gene3D" id="1.10.3730.20">
    <property type="match status" value="1"/>
</dbReference>
<proteinExistence type="inferred from homology"/>
<evidence type="ECO:0000256" key="8">
    <source>
        <dbReference type="RuleBase" id="RU003942"/>
    </source>
</evidence>
<evidence type="ECO:0000313" key="11">
    <source>
        <dbReference type="Proteomes" id="UP000249577"/>
    </source>
</evidence>
<keyword evidence="3" id="KW-1003">Cell membrane</keyword>
<comment type="similarity">
    <text evidence="7 8">Belongs to the drug/metabolite transporter (DMT) superfamily. Small multidrug resistance (SMR) (TC 2.A.7.1) family.</text>
</comment>
<comment type="caution">
    <text evidence="10">The sequence shown here is derived from an EMBL/GenBank/DDBJ whole genome shotgun (WGS) entry which is preliminary data.</text>
</comment>
<evidence type="ECO:0000256" key="7">
    <source>
        <dbReference type="ARBA" id="ARBA00038032"/>
    </source>
</evidence>
<dbReference type="GO" id="GO:0005886">
    <property type="term" value="C:plasma membrane"/>
    <property type="evidence" value="ECO:0007669"/>
    <property type="project" value="UniProtKB-SubCell"/>
</dbReference>
<dbReference type="PANTHER" id="PTHR30561:SF1">
    <property type="entry name" value="MULTIDRUG TRANSPORTER EMRE"/>
    <property type="match status" value="1"/>
</dbReference>